<reference evidence="3" key="2">
    <citation type="submission" date="2019-01" db="EMBL/GenBank/DDBJ databases">
        <title>Sinorhodobacter populi sp. nov. isolated from the symptomatic bark tissue of Populus euramericana canker.</title>
        <authorList>
            <person name="Li Y."/>
        </authorList>
    </citation>
    <scope>NUCLEOTIDE SEQUENCE [LARGE SCALE GENOMIC DNA]</scope>
    <source>
        <strain evidence="3">CGMCC 1.12963</strain>
    </source>
</reference>
<dbReference type="Pfam" id="PF13403">
    <property type="entry name" value="Hint_2"/>
    <property type="match status" value="1"/>
</dbReference>
<evidence type="ECO:0000259" key="1">
    <source>
        <dbReference type="Pfam" id="PF13403"/>
    </source>
</evidence>
<evidence type="ECO:0000313" key="2">
    <source>
        <dbReference type="EMBL" id="RWR53273.1"/>
    </source>
</evidence>
<proteinExistence type="predicted"/>
<dbReference type="AlphaFoldDB" id="A0A3S3PGH0"/>
<dbReference type="EMBL" id="SAVA01000003">
    <property type="protein sequence ID" value="RWR53273.1"/>
    <property type="molecule type" value="Genomic_DNA"/>
</dbReference>
<keyword evidence="3" id="KW-1185">Reference proteome</keyword>
<organism evidence="2 3">
    <name type="scientific">Paenirhodobacter huangdaonensis</name>
    <dbReference type="NCBI Taxonomy" id="2501515"/>
    <lineage>
        <taxon>Bacteria</taxon>
        <taxon>Pseudomonadati</taxon>
        <taxon>Pseudomonadota</taxon>
        <taxon>Alphaproteobacteria</taxon>
        <taxon>Rhodobacterales</taxon>
        <taxon>Rhodobacter group</taxon>
        <taxon>Paenirhodobacter</taxon>
    </lineage>
</organism>
<comment type="caution">
    <text evidence="2">The sequence shown here is derived from an EMBL/GenBank/DDBJ whole genome shotgun (WGS) entry which is preliminary data.</text>
</comment>
<dbReference type="Proteomes" id="UP000288071">
    <property type="component" value="Unassembled WGS sequence"/>
</dbReference>
<accession>A0A3S3PGH0</accession>
<dbReference type="InterPro" id="IPR036844">
    <property type="entry name" value="Hint_dom_sf"/>
</dbReference>
<protein>
    <recommendedName>
        <fullName evidence="1">Hedgehog/Intein (Hint) domain-containing protein</fullName>
    </recommendedName>
</protein>
<dbReference type="InterPro" id="IPR028992">
    <property type="entry name" value="Hedgehog/Intein_dom"/>
</dbReference>
<dbReference type="SUPFAM" id="SSF51294">
    <property type="entry name" value="Hedgehog/intein (Hint) domain"/>
    <property type="match status" value="1"/>
</dbReference>
<sequence>MMQVGYPVSALSFDPQRKVWSLAPGFDPGTMLWRLVQTEDGAELRDALDRPITSGIASSELPLLLRAASGRMLRLERIDIDGQPCLFIASEPLASGADYAELPHPATAGRAAGPEEIARLPALGPGTMIATADGPQAIDWLRPGDEILTRDHGLRPLVWLGHHVMPLRAPAVSRPLRISAAAFGPTHPEHETIASPGLGILLAGPELKFWFTEGEMFGRVAEICTAPRLEGRQSLYTLLFDAPEIVLANGIWVSSVQLDAAYAALLPAELRMTLRPRLAEAHAEAARSWLERWEVEMFCRARNARRRVIAA</sequence>
<feature type="domain" description="Hedgehog/Intein (Hint)" evidence="1">
    <location>
        <begin position="122"/>
        <end position="257"/>
    </location>
</feature>
<name>A0A3S3PGH0_9RHOB</name>
<gene>
    <name evidence="2" type="ORF">EOW66_06060</name>
</gene>
<reference evidence="2 3" key="1">
    <citation type="submission" date="2019-01" db="EMBL/GenBank/DDBJ databases">
        <title>Sinorhodobacter populi sp. nov. isolated from the symptomatic bark tissue of Populus euramericana canker.</title>
        <authorList>
            <person name="Xu G."/>
        </authorList>
    </citation>
    <scope>NUCLEOTIDE SEQUENCE [LARGE SCALE GENOMIC DNA]</scope>
    <source>
        <strain evidence="2 3">CGMCC 1.12963</strain>
    </source>
</reference>
<evidence type="ECO:0000313" key="3">
    <source>
        <dbReference type="Proteomes" id="UP000288071"/>
    </source>
</evidence>